<comment type="caution">
    <text evidence="6">The sequence shown here is derived from an EMBL/GenBank/DDBJ whole genome shotgun (WGS) entry which is preliminary data.</text>
</comment>
<dbReference type="InterPro" id="IPR025996">
    <property type="entry name" value="MT1864/Rv1816-like_C"/>
</dbReference>
<accession>A0A841HXY4</accession>
<evidence type="ECO:0000256" key="3">
    <source>
        <dbReference type="ARBA" id="ARBA00023163"/>
    </source>
</evidence>
<evidence type="ECO:0000259" key="5">
    <source>
        <dbReference type="PROSITE" id="PS50977"/>
    </source>
</evidence>
<reference evidence="6 7" key="1">
    <citation type="submission" date="2020-08" db="EMBL/GenBank/DDBJ databases">
        <title>Genomic Encyclopedia of Type Strains, Phase IV (KMG-IV): sequencing the most valuable type-strain genomes for metagenomic binning, comparative biology and taxonomic classification.</title>
        <authorList>
            <person name="Goeker M."/>
        </authorList>
    </citation>
    <scope>NUCLEOTIDE SEQUENCE [LARGE SCALE GENOMIC DNA]</scope>
    <source>
        <strain evidence="6 7">DSM 21458</strain>
    </source>
</reference>
<dbReference type="SUPFAM" id="SSF48498">
    <property type="entry name" value="Tetracyclin repressor-like, C-terminal domain"/>
    <property type="match status" value="1"/>
</dbReference>
<dbReference type="Gene3D" id="1.10.357.10">
    <property type="entry name" value="Tetracycline Repressor, domain 2"/>
    <property type="match status" value="1"/>
</dbReference>
<dbReference type="EMBL" id="JACHHG010000003">
    <property type="protein sequence ID" value="MBB6097756.1"/>
    <property type="molecule type" value="Genomic_DNA"/>
</dbReference>
<evidence type="ECO:0000313" key="7">
    <source>
        <dbReference type="Proteomes" id="UP000569951"/>
    </source>
</evidence>
<keyword evidence="7" id="KW-1185">Reference proteome</keyword>
<dbReference type="GO" id="GO:0003700">
    <property type="term" value="F:DNA-binding transcription factor activity"/>
    <property type="evidence" value="ECO:0007669"/>
    <property type="project" value="TreeGrafter"/>
</dbReference>
<dbReference type="PRINTS" id="PR00455">
    <property type="entry name" value="HTHTETR"/>
</dbReference>
<dbReference type="InterPro" id="IPR001647">
    <property type="entry name" value="HTH_TetR"/>
</dbReference>
<keyword evidence="1" id="KW-0805">Transcription regulation</keyword>
<proteinExistence type="predicted"/>
<dbReference type="PROSITE" id="PS50977">
    <property type="entry name" value="HTH_TETR_2"/>
    <property type="match status" value="1"/>
</dbReference>
<feature type="DNA-binding region" description="H-T-H motif" evidence="4">
    <location>
        <begin position="45"/>
        <end position="64"/>
    </location>
</feature>
<name>A0A841HXY4_9DEIO</name>
<dbReference type="PANTHER" id="PTHR30055">
    <property type="entry name" value="HTH-TYPE TRANSCRIPTIONAL REGULATOR RUTR"/>
    <property type="match status" value="1"/>
</dbReference>
<dbReference type="InterPro" id="IPR036271">
    <property type="entry name" value="Tet_transcr_reg_TetR-rel_C_sf"/>
</dbReference>
<gene>
    <name evidence="6" type="ORF">HNR42_001173</name>
</gene>
<dbReference type="RefSeq" id="WP_183985489.1">
    <property type="nucleotide sequence ID" value="NZ_JACHHG010000003.1"/>
</dbReference>
<dbReference type="Pfam" id="PF00440">
    <property type="entry name" value="TetR_N"/>
    <property type="match status" value="1"/>
</dbReference>
<organism evidence="6 7">
    <name type="scientific">Deinobacterium chartae</name>
    <dbReference type="NCBI Taxonomy" id="521158"/>
    <lineage>
        <taxon>Bacteria</taxon>
        <taxon>Thermotogati</taxon>
        <taxon>Deinococcota</taxon>
        <taxon>Deinococci</taxon>
        <taxon>Deinococcales</taxon>
        <taxon>Deinococcaceae</taxon>
        <taxon>Deinobacterium</taxon>
    </lineage>
</organism>
<keyword evidence="3" id="KW-0804">Transcription</keyword>
<dbReference type="InterPro" id="IPR009057">
    <property type="entry name" value="Homeodomain-like_sf"/>
</dbReference>
<evidence type="ECO:0000256" key="2">
    <source>
        <dbReference type="ARBA" id="ARBA00023125"/>
    </source>
</evidence>
<dbReference type="GO" id="GO:0000976">
    <property type="term" value="F:transcription cis-regulatory region binding"/>
    <property type="evidence" value="ECO:0007669"/>
    <property type="project" value="TreeGrafter"/>
</dbReference>
<dbReference type="InterPro" id="IPR050109">
    <property type="entry name" value="HTH-type_TetR-like_transc_reg"/>
</dbReference>
<dbReference type="Proteomes" id="UP000569951">
    <property type="component" value="Unassembled WGS sequence"/>
</dbReference>
<protein>
    <submittedName>
        <fullName evidence="6">AcrR family transcriptional regulator</fullName>
    </submittedName>
</protein>
<dbReference type="Pfam" id="PF13305">
    <property type="entry name" value="TetR_C_33"/>
    <property type="match status" value="1"/>
</dbReference>
<evidence type="ECO:0000313" key="6">
    <source>
        <dbReference type="EMBL" id="MBB6097756.1"/>
    </source>
</evidence>
<dbReference type="SUPFAM" id="SSF46689">
    <property type="entry name" value="Homeodomain-like"/>
    <property type="match status" value="1"/>
</dbReference>
<evidence type="ECO:0000256" key="1">
    <source>
        <dbReference type="ARBA" id="ARBA00023015"/>
    </source>
</evidence>
<keyword evidence="2 4" id="KW-0238">DNA-binding</keyword>
<evidence type="ECO:0000256" key="4">
    <source>
        <dbReference type="PROSITE-ProRule" id="PRU00335"/>
    </source>
</evidence>
<sequence>MTDTRAQRIRQASFERREQQKEATRRRILEAAAQLFDAVGYAGFSLRQVAERAGYTATAVYAHFQDKDDLIFSVAHTGFETFYTWLSQALHTAHTPLDRLQALAVAYVRFGLTYPMHYRLMFMQGSDFLTACAEGKQPRVASLNLLIHAVEQAITAGDLDGNRVSAQQLTAALWSAVHGPVSLHLSQPALLPLPLVLPTAQTLVQATLDRFSPPG</sequence>
<feature type="domain" description="HTH tetR-type" evidence="5">
    <location>
        <begin position="22"/>
        <end position="82"/>
    </location>
</feature>
<dbReference type="PANTHER" id="PTHR30055:SF212">
    <property type="entry name" value="TETR-FAMILY FAMILY TRANSCRIPTIONAL REGULATOR"/>
    <property type="match status" value="1"/>
</dbReference>
<dbReference type="AlphaFoldDB" id="A0A841HXY4"/>